<organism evidence="13">
    <name type="scientific">Candidatus Moduliflexus flocculans</name>
    <dbReference type="NCBI Taxonomy" id="1499966"/>
    <lineage>
        <taxon>Bacteria</taxon>
        <taxon>Candidatus Moduliflexota</taxon>
        <taxon>Candidatus Moduliflexia</taxon>
        <taxon>Candidatus Moduliflexales</taxon>
        <taxon>Candidatus Moduliflexaceae</taxon>
    </lineage>
</organism>
<evidence type="ECO:0000256" key="1">
    <source>
        <dbReference type="ARBA" id="ARBA00007123"/>
    </source>
</evidence>
<dbReference type="Pfam" id="PF01193">
    <property type="entry name" value="RNA_pol_L"/>
    <property type="match status" value="1"/>
</dbReference>
<dbReference type="NCBIfam" id="TIGR02027">
    <property type="entry name" value="rpoA"/>
    <property type="match status" value="1"/>
</dbReference>
<evidence type="ECO:0000256" key="3">
    <source>
        <dbReference type="ARBA" id="ARBA00015972"/>
    </source>
</evidence>
<gene>
    <name evidence="11" type="primary">rpoA</name>
    <name evidence="13" type="ORF">U14_02625</name>
</gene>
<dbReference type="GO" id="GO:0006351">
    <property type="term" value="P:DNA-templated transcription"/>
    <property type="evidence" value="ECO:0007669"/>
    <property type="project" value="UniProtKB-UniRule"/>
</dbReference>
<dbReference type="NCBIfam" id="NF003519">
    <property type="entry name" value="PRK05182.2-5"/>
    <property type="match status" value="1"/>
</dbReference>
<dbReference type="GO" id="GO:0003677">
    <property type="term" value="F:DNA binding"/>
    <property type="evidence" value="ECO:0007669"/>
    <property type="project" value="UniProtKB-UniRule"/>
</dbReference>
<evidence type="ECO:0000313" key="14">
    <source>
        <dbReference type="Proteomes" id="UP000030700"/>
    </source>
</evidence>
<feature type="region of interest" description="Alpha C-terminal domain (alpha-CTD)" evidence="11">
    <location>
        <begin position="258"/>
        <end position="345"/>
    </location>
</feature>
<dbReference type="InterPro" id="IPR011773">
    <property type="entry name" value="DNA-dir_RpoA"/>
</dbReference>
<dbReference type="InterPro" id="IPR011262">
    <property type="entry name" value="DNA-dir_RNA_pol_insert"/>
</dbReference>
<evidence type="ECO:0000256" key="10">
    <source>
        <dbReference type="ARBA" id="ARBA00048552"/>
    </source>
</evidence>
<dbReference type="NCBIfam" id="NF003513">
    <property type="entry name" value="PRK05182.1-2"/>
    <property type="match status" value="1"/>
</dbReference>
<dbReference type="FunFam" id="1.10.150.20:FF:000001">
    <property type="entry name" value="DNA-directed RNA polymerase subunit alpha"/>
    <property type="match status" value="1"/>
</dbReference>
<evidence type="ECO:0000256" key="7">
    <source>
        <dbReference type="ARBA" id="ARBA00023163"/>
    </source>
</evidence>
<dbReference type="SUPFAM" id="SSF47789">
    <property type="entry name" value="C-terminal domain of RNA polymerase alpha subunit"/>
    <property type="match status" value="1"/>
</dbReference>
<evidence type="ECO:0000256" key="2">
    <source>
        <dbReference type="ARBA" id="ARBA00012418"/>
    </source>
</evidence>
<comment type="subunit">
    <text evidence="11">Homodimer. The RNAP catalytic core consists of 2 alpha, 1 beta, 1 beta' and 1 omega subunit. When a sigma factor is associated with the core the holoenzyme is formed, which can initiate transcription.</text>
</comment>
<dbReference type="FunFam" id="2.170.120.12:FF:000001">
    <property type="entry name" value="DNA-directed RNA polymerase subunit alpha"/>
    <property type="match status" value="1"/>
</dbReference>
<dbReference type="AlphaFoldDB" id="A0A081BLW5"/>
<dbReference type="Gene3D" id="2.170.120.12">
    <property type="entry name" value="DNA-directed RNA polymerase, insert domain"/>
    <property type="match status" value="1"/>
</dbReference>
<evidence type="ECO:0000256" key="8">
    <source>
        <dbReference type="ARBA" id="ARBA00032524"/>
    </source>
</evidence>
<dbReference type="SUPFAM" id="SSF56553">
    <property type="entry name" value="Insert subdomain of RNA polymerase alpha subunit"/>
    <property type="match status" value="1"/>
</dbReference>
<dbReference type="GO" id="GO:0005737">
    <property type="term" value="C:cytoplasm"/>
    <property type="evidence" value="ECO:0007669"/>
    <property type="project" value="UniProtKB-ARBA"/>
</dbReference>
<reference evidence="13" key="1">
    <citation type="journal article" date="2015" name="PeerJ">
        <title>First genomic representation of candidate bacterial phylum KSB3 points to enhanced environmental sensing as a trigger of wastewater bulking.</title>
        <authorList>
            <person name="Sekiguchi Y."/>
            <person name="Ohashi A."/>
            <person name="Parks D.H."/>
            <person name="Yamauchi T."/>
            <person name="Tyson G.W."/>
            <person name="Hugenholtz P."/>
        </authorList>
    </citation>
    <scope>NUCLEOTIDE SEQUENCE [LARGE SCALE GENOMIC DNA]</scope>
</reference>
<evidence type="ECO:0000259" key="12">
    <source>
        <dbReference type="SMART" id="SM00662"/>
    </source>
</evidence>
<dbReference type="Proteomes" id="UP000030700">
    <property type="component" value="Unassembled WGS sequence"/>
</dbReference>
<name>A0A081BLW5_9BACT</name>
<comment type="catalytic activity">
    <reaction evidence="10 11">
        <text>RNA(n) + a ribonucleoside 5'-triphosphate = RNA(n+1) + diphosphate</text>
        <dbReference type="Rhea" id="RHEA:21248"/>
        <dbReference type="Rhea" id="RHEA-COMP:14527"/>
        <dbReference type="Rhea" id="RHEA-COMP:17342"/>
        <dbReference type="ChEBI" id="CHEBI:33019"/>
        <dbReference type="ChEBI" id="CHEBI:61557"/>
        <dbReference type="ChEBI" id="CHEBI:140395"/>
        <dbReference type="EC" id="2.7.7.6"/>
    </reaction>
</comment>
<evidence type="ECO:0000256" key="9">
    <source>
        <dbReference type="ARBA" id="ARBA00033070"/>
    </source>
</evidence>
<dbReference type="HAMAP" id="MF_00059">
    <property type="entry name" value="RNApol_bact_RpoA"/>
    <property type="match status" value="1"/>
</dbReference>
<comment type="function">
    <text evidence="11">DNA-dependent RNA polymerase catalyzes the transcription of DNA into RNA using the four ribonucleoside triphosphates as substrates.</text>
</comment>
<dbReference type="CDD" id="cd06928">
    <property type="entry name" value="RNAP_alpha_NTD"/>
    <property type="match status" value="1"/>
</dbReference>
<proteinExistence type="inferred from homology"/>
<dbReference type="SMART" id="SM00662">
    <property type="entry name" value="RPOLD"/>
    <property type="match status" value="1"/>
</dbReference>
<dbReference type="InterPro" id="IPR011260">
    <property type="entry name" value="RNAP_asu_C"/>
</dbReference>
<evidence type="ECO:0000256" key="11">
    <source>
        <dbReference type="HAMAP-Rule" id="MF_00059"/>
    </source>
</evidence>
<feature type="region of interest" description="Alpha N-terminal domain (alpha-NTD)" evidence="11">
    <location>
        <begin position="1"/>
        <end position="241"/>
    </location>
</feature>
<accession>A0A081BLW5</accession>
<keyword evidence="5 11" id="KW-0808">Transferase</keyword>
<dbReference type="STRING" id="1499966.U14_02625"/>
<keyword evidence="6 11" id="KW-0548">Nucleotidyltransferase</keyword>
<dbReference type="Pfam" id="PF03118">
    <property type="entry name" value="RNA_pol_A_CTD"/>
    <property type="match status" value="1"/>
</dbReference>
<dbReference type="InterPro" id="IPR036643">
    <property type="entry name" value="RNApol_insert_sf"/>
</dbReference>
<keyword evidence="7 11" id="KW-0804">Transcription</keyword>
<protein>
    <recommendedName>
        <fullName evidence="3 11">DNA-directed RNA polymerase subunit alpha</fullName>
        <shortName evidence="11">RNAP subunit alpha</shortName>
        <ecNumber evidence="2 11">2.7.7.6</ecNumber>
    </recommendedName>
    <alternativeName>
        <fullName evidence="9 11">RNA polymerase subunit alpha</fullName>
    </alternativeName>
    <alternativeName>
        <fullName evidence="8 11">Transcriptase subunit alpha</fullName>
    </alternativeName>
</protein>
<feature type="domain" description="DNA-directed RNA polymerase RpoA/D/Rpb3-type" evidence="12">
    <location>
        <begin position="23"/>
        <end position="240"/>
    </location>
</feature>
<dbReference type="GO" id="GO:0046983">
    <property type="term" value="F:protein dimerization activity"/>
    <property type="evidence" value="ECO:0007669"/>
    <property type="project" value="InterPro"/>
</dbReference>
<dbReference type="Gene3D" id="1.10.150.20">
    <property type="entry name" value="5' to 3' exonuclease, C-terminal subdomain"/>
    <property type="match status" value="1"/>
</dbReference>
<dbReference type="EMBL" id="DF820457">
    <property type="protein sequence ID" value="GAK51381.1"/>
    <property type="molecule type" value="Genomic_DNA"/>
</dbReference>
<dbReference type="HOGENOM" id="CLU_053084_0_1_0"/>
<evidence type="ECO:0000256" key="4">
    <source>
        <dbReference type="ARBA" id="ARBA00022478"/>
    </source>
</evidence>
<dbReference type="GO" id="GO:0003899">
    <property type="term" value="F:DNA-directed RNA polymerase activity"/>
    <property type="evidence" value="ECO:0007669"/>
    <property type="project" value="UniProtKB-UniRule"/>
</dbReference>
<evidence type="ECO:0000313" key="13">
    <source>
        <dbReference type="EMBL" id="GAK51381.1"/>
    </source>
</evidence>
<keyword evidence="4 11" id="KW-0240">DNA-directed RNA polymerase</keyword>
<sequence length="345" mass="39223">MHIQGLHIPEKIEWNKETLTPMYGQFTYQPFERTMARLIGNGLRRSLLSSLKGAAVTRLKIEGVLHEYSTIPGVLEDVAQLILQVKKLAIKMNSETPRKMSLHVVNPLSDMREITAGDIQTDADVEVLNKDLHLAYLDKHGRLDMEMDIEVGRGFILSDLHKIDMSRTDYYYKEELPIGVLVIDSNFNPVHKVAFEVIPAEQELSKLVMDVWTNGSITPQDAVAHAAKIFKDQLSVFTNFREEFEETEPRVDEEEEKRNEYLSMSVEELELSVRSNNCLKNANIRTVSELVQKTETDLLKTRNFGKKSLNEIKGLLSDMNLSLGMKLDEAPAEKPRGRRKKAAAA</sequence>
<comment type="similarity">
    <text evidence="1 11">Belongs to the RNA polymerase alpha chain family.</text>
</comment>
<dbReference type="InterPro" id="IPR011263">
    <property type="entry name" value="DNA-dir_RNA_pol_RpoA/D/Rpb3"/>
</dbReference>
<dbReference type="GO" id="GO:0000428">
    <property type="term" value="C:DNA-directed RNA polymerase complex"/>
    <property type="evidence" value="ECO:0007669"/>
    <property type="project" value="UniProtKB-KW"/>
</dbReference>
<comment type="domain">
    <text evidence="11">The N-terminal domain is essential for RNAP assembly and basal transcription, whereas the C-terminal domain is involved in interaction with transcriptional regulators and with upstream promoter elements.</text>
</comment>
<dbReference type="Gene3D" id="3.30.1360.10">
    <property type="entry name" value="RNA polymerase, RBP11-like subunit"/>
    <property type="match status" value="1"/>
</dbReference>
<evidence type="ECO:0000256" key="6">
    <source>
        <dbReference type="ARBA" id="ARBA00022695"/>
    </source>
</evidence>
<dbReference type="EC" id="2.7.7.6" evidence="2 11"/>
<dbReference type="InterPro" id="IPR036603">
    <property type="entry name" value="RBP11-like"/>
</dbReference>
<dbReference type="SUPFAM" id="SSF55257">
    <property type="entry name" value="RBP11-like subunits of RNA polymerase"/>
    <property type="match status" value="1"/>
</dbReference>
<dbReference type="Pfam" id="PF01000">
    <property type="entry name" value="RNA_pol_A_bac"/>
    <property type="match status" value="1"/>
</dbReference>
<keyword evidence="14" id="KW-1185">Reference proteome</keyword>
<evidence type="ECO:0000256" key="5">
    <source>
        <dbReference type="ARBA" id="ARBA00022679"/>
    </source>
</evidence>